<gene>
    <name evidence="1" type="ORF">TSTA_015470</name>
</gene>
<evidence type="ECO:0000313" key="2">
    <source>
        <dbReference type="Proteomes" id="UP000001745"/>
    </source>
</evidence>
<evidence type="ECO:0000313" key="1">
    <source>
        <dbReference type="EMBL" id="EED16461.1"/>
    </source>
</evidence>
<accession>B8MHY1</accession>
<evidence type="ECO:0008006" key="3">
    <source>
        <dbReference type="Google" id="ProtNLM"/>
    </source>
</evidence>
<dbReference type="InParanoid" id="B8MHY1"/>
<dbReference type="GeneID" id="8106289"/>
<protein>
    <recommendedName>
        <fullName evidence="3">Ricin B lectin domain-containing protein</fullName>
    </recommendedName>
</protein>
<dbReference type="HOGENOM" id="CLU_1797748_0_0_1"/>
<dbReference type="RefSeq" id="XP_002483695.1">
    <property type="nucleotide sequence ID" value="XM_002483650.1"/>
</dbReference>
<dbReference type="Proteomes" id="UP000001745">
    <property type="component" value="Unassembled WGS sequence"/>
</dbReference>
<reference evidence="2" key="1">
    <citation type="journal article" date="2015" name="Genome Announc.">
        <title>Genome sequence of the AIDS-associated pathogen Penicillium marneffei (ATCC18224) and its near taxonomic relative Talaromyces stipitatus (ATCC10500).</title>
        <authorList>
            <person name="Nierman W.C."/>
            <person name="Fedorova-Abrams N.D."/>
            <person name="Andrianopoulos A."/>
        </authorList>
    </citation>
    <scope>NUCLEOTIDE SEQUENCE [LARGE SCALE GENOMIC DNA]</scope>
    <source>
        <strain evidence="2">ATCC 10500 / CBS 375.48 / QM 6759 / NRRL 1006</strain>
    </source>
</reference>
<dbReference type="AlphaFoldDB" id="B8MHY1"/>
<dbReference type="VEuPathDB" id="FungiDB:TSTA_015470"/>
<name>B8MHY1_TALSN</name>
<keyword evidence="2" id="KW-1185">Reference proteome</keyword>
<dbReference type="EMBL" id="EQ962656">
    <property type="protein sequence ID" value="EED16461.1"/>
    <property type="molecule type" value="Genomic_DNA"/>
</dbReference>
<proteinExistence type="predicted"/>
<organism evidence="1 2">
    <name type="scientific">Talaromyces stipitatus (strain ATCC 10500 / CBS 375.48 / QM 6759 / NRRL 1006)</name>
    <name type="common">Penicillium stipitatum</name>
    <dbReference type="NCBI Taxonomy" id="441959"/>
    <lineage>
        <taxon>Eukaryota</taxon>
        <taxon>Fungi</taxon>
        <taxon>Dikarya</taxon>
        <taxon>Ascomycota</taxon>
        <taxon>Pezizomycotina</taxon>
        <taxon>Eurotiomycetes</taxon>
        <taxon>Eurotiomycetidae</taxon>
        <taxon>Eurotiales</taxon>
        <taxon>Trichocomaceae</taxon>
        <taxon>Talaromyces</taxon>
        <taxon>Talaromyces sect. Talaromyces</taxon>
    </lineage>
</organism>
<sequence>MPNFSYLIPDRTFVFRLQNPENVLVEVEYGRVAFQNESQLISSGTDKRRWQWRVVLKNGCFNFRNVYFGGLLQIAGSNPSGPRARFCVGEESNNGCFKLYHNDEGQLDPWSTAALRDPNSTYPILFDDVANRHICHFKFELIQS</sequence>